<dbReference type="SUPFAM" id="SSF101386">
    <property type="entry name" value="all-alpha NTP pyrophosphatases"/>
    <property type="match status" value="1"/>
</dbReference>
<dbReference type="Proteomes" id="UP000680304">
    <property type="component" value="Unassembled WGS sequence"/>
</dbReference>
<comment type="caution">
    <text evidence="1">The sequence shown here is derived from an EMBL/GenBank/DDBJ whole genome shotgun (WGS) entry which is preliminary data.</text>
</comment>
<name>A0ABQ4N5W0_9BACL</name>
<dbReference type="EMBL" id="BOVJ01000065">
    <property type="protein sequence ID" value="GIQ63546.1"/>
    <property type="molecule type" value="Genomic_DNA"/>
</dbReference>
<protein>
    <recommendedName>
        <fullName evidence="3">NTP pyrophosphohydrolase MazG putative catalytic core domain-containing protein</fullName>
    </recommendedName>
</protein>
<dbReference type="RefSeq" id="WP_244863386.1">
    <property type="nucleotide sequence ID" value="NZ_BOVJ01000065.1"/>
</dbReference>
<keyword evidence="2" id="KW-1185">Reference proteome</keyword>
<sequence>MREYLKKKELLKWLDYDPNGDCNVSKWQLRNKIQSGAFDAPEMEHINAYRAREGLIKRQQEEVQRLRAALEQIANYERDEYESDLVVYAKCKRIAIKALSTTEPTETQRESLRSEVQWFAQQMEAKLRDNDHKGGWENESLLWLYMRMIEEVEEVKAEIKAAFDREIDYNKIIREAADVANFAMMIADNARRINAPEKEE</sequence>
<evidence type="ECO:0008006" key="3">
    <source>
        <dbReference type="Google" id="ProtNLM"/>
    </source>
</evidence>
<dbReference type="Gene3D" id="1.10.287.1080">
    <property type="entry name" value="MazG-like"/>
    <property type="match status" value="1"/>
</dbReference>
<gene>
    <name evidence="1" type="ORF">PACILC2_21140</name>
</gene>
<proteinExistence type="predicted"/>
<evidence type="ECO:0000313" key="2">
    <source>
        <dbReference type="Proteomes" id="UP000680304"/>
    </source>
</evidence>
<accession>A0ABQ4N5W0</accession>
<reference evidence="1 2" key="1">
    <citation type="submission" date="2021-04" db="EMBL/GenBank/DDBJ databases">
        <title>Draft genome sequence of Paenibacillus cisolokensis, LC2-13A.</title>
        <authorList>
            <person name="Uke A."/>
            <person name="Chhe C."/>
            <person name="Baramee S."/>
            <person name="Kosugi A."/>
        </authorList>
    </citation>
    <scope>NUCLEOTIDE SEQUENCE [LARGE SCALE GENOMIC DNA]</scope>
    <source>
        <strain evidence="1 2">LC2-13A</strain>
    </source>
</reference>
<evidence type="ECO:0000313" key="1">
    <source>
        <dbReference type="EMBL" id="GIQ63546.1"/>
    </source>
</evidence>
<organism evidence="1 2">
    <name type="scientific">Paenibacillus cisolokensis</name>
    <dbReference type="NCBI Taxonomy" id="1658519"/>
    <lineage>
        <taxon>Bacteria</taxon>
        <taxon>Bacillati</taxon>
        <taxon>Bacillota</taxon>
        <taxon>Bacilli</taxon>
        <taxon>Bacillales</taxon>
        <taxon>Paenibacillaceae</taxon>
        <taxon>Paenibacillus</taxon>
    </lineage>
</organism>